<accession>A0AAE1UNF4</accession>
<dbReference type="Proteomes" id="UP001292094">
    <property type="component" value="Unassembled WGS sequence"/>
</dbReference>
<name>A0AAE1UNF4_9EUCA</name>
<evidence type="ECO:0000313" key="4">
    <source>
        <dbReference type="EMBL" id="KAK4327006.1"/>
    </source>
</evidence>
<comment type="caution">
    <text evidence="4">The sequence shown here is derived from an EMBL/GenBank/DDBJ whole genome shotgun (WGS) entry which is preliminary data.</text>
</comment>
<feature type="signal peptide" evidence="2">
    <location>
        <begin position="1"/>
        <end position="17"/>
    </location>
</feature>
<evidence type="ECO:0000313" key="6">
    <source>
        <dbReference type="Proteomes" id="UP001292094"/>
    </source>
</evidence>
<evidence type="ECO:0000256" key="2">
    <source>
        <dbReference type="SAM" id="SignalP"/>
    </source>
</evidence>
<dbReference type="AlphaFoldDB" id="A0AAE1UNF4"/>
<feature type="chain" id="PRO_5042443007" evidence="2">
    <location>
        <begin position="18"/>
        <end position="177"/>
    </location>
</feature>
<gene>
    <name evidence="5" type="ORF">Pmani_001467</name>
    <name evidence="4" type="ORF">Pmani_002456</name>
    <name evidence="3" type="ORF">Pmani_024038</name>
</gene>
<dbReference type="EMBL" id="JAWZYT010000177">
    <property type="protein sequence ID" value="KAK4327006.1"/>
    <property type="molecule type" value="Genomic_DNA"/>
</dbReference>
<evidence type="ECO:0000313" key="3">
    <source>
        <dbReference type="EMBL" id="KAK4303993.1"/>
    </source>
</evidence>
<keyword evidence="2" id="KW-0732">Signal</keyword>
<dbReference type="Gene3D" id="3.60.10.10">
    <property type="entry name" value="Endonuclease/exonuclease/phosphatase"/>
    <property type="match status" value="1"/>
</dbReference>
<feature type="compositionally biased region" description="Basic residues" evidence="1">
    <location>
        <begin position="69"/>
        <end position="85"/>
    </location>
</feature>
<feature type="region of interest" description="Disordered" evidence="1">
    <location>
        <begin position="55"/>
        <end position="85"/>
    </location>
</feature>
<dbReference type="EMBL" id="JAWZYT010000100">
    <property type="protein sequence ID" value="KAK4328101.1"/>
    <property type="molecule type" value="Genomic_DNA"/>
</dbReference>
<proteinExistence type="predicted"/>
<protein>
    <submittedName>
        <fullName evidence="4">Uncharacterized protein</fullName>
    </submittedName>
</protein>
<keyword evidence="6" id="KW-1185">Reference proteome</keyword>
<reference evidence="4" key="1">
    <citation type="submission" date="2023-11" db="EMBL/GenBank/DDBJ databases">
        <title>Genome assemblies of two species of porcelain crab, Petrolisthes cinctipes and Petrolisthes manimaculis (Anomura: Porcellanidae).</title>
        <authorList>
            <person name="Angst P."/>
        </authorList>
    </citation>
    <scope>NUCLEOTIDE SEQUENCE</scope>
    <source>
        <strain evidence="4">PB745_02</strain>
        <tissue evidence="4">Gill</tissue>
    </source>
</reference>
<sequence>MYVLCGVIQCVLMMTAATNVNIQYDSASILSLRPPLDSPLPAEFINDVSRLQEVQASHNEKEYSENATTKKHRKRRRGRRSGVRVRMRRRGMKTPLPAITFGNIRSIRNKMNELCTNCKFIQEYRDSAVIALTETWLQDRDADSTVTIDGFMLVRSDRRGVDKDRGGGVASYVNNRW</sequence>
<dbReference type="InterPro" id="IPR036691">
    <property type="entry name" value="Endo/exonu/phosph_ase_sf"/>
</dbReference>
<organism evidence="4 6">
    <name type="scientific">Petrolisthes manimaculis</name>
    <dbReference type="NCBI Taxonomy" id="1843537"/>
    <lineage>
        <taxon>Eukaryota</taxon>
        <taxon>Metazoa</taxon>
        <taxon>Ecdysozoa</taxon>
        <taxon>Arthropoda</taxon>
        <taxon>Crustacea</taxon>
        <taxon>Multicrustacea</taxon>
        <taxon>Malacostraca</taxon>
        <taxon>Eumalacostraca</taxon>
        <taxon>Eucarida</taxon>
        <taxon>Decapoda</taxon>
        <taxon>Pleocyemata</taxon>
        <taxon>Anomura</taxon>
        <taxon>Galatheoidea</taxon>
        <taxon>Porcellanidae</taxon>
        <taxon>Petrolisthes</taxon>
    </lineage>
</organism>
<dbReference type="EMBL" id="JAWZYT010002498">
    <property type="protein sequence ID" value="KAK4303993.1"/>
    <property type="molecule type" value="Genomic_DNA"/>
</dbReference>
<evidence type="ECO:0000313" key="5">
    <source>
        <dbReference type="EMBL" id="KAK4328101.1"/>
    </source>
</evidence>
<evidence type="ECO:0000256" key="1">
    <source>
        <dbReference type="SAM" id="MobiDB-lite"/>
    </source>
</evidence>